<evidence type="ECO:0000259" key="9">
    <source>
        <dbReference type="PROSITE" id="PS50157"/>
    </source>
</evidence>
<evidence type="ECO:0000313" key="11">
    <source>
        <dbReference type="Proteomes" id="UP001201262"/>
    </source>
</evidence>
<accession>A0AAD4KRD2</accession>
<keyword evidence="6" id="KW-0539">Nucleus</keyword>
<dbReference type="GO" id="GO:0000785">
    <property type="term" value="C:chromatin"/>
    <property type="evidence" value="ECO:0007669"/>
    <property type="project" value="TreeGrafter"/>
</dbReference>
<evidence type="ECO:0000256" key="5">
    <source>
        <dbReference type="ARBA" id="ARBA00022833"/>
    </source>
</evidence>
<dbReference type="Proteomes" id="UP001201262">
    <property type="component" value="Unassembled WGS sequence"/>
</dbReference>
<dbReference type="GO" id="GO:0008270">
    <property type="term" value="F:zinc ion binding"/>
    <property type="evidence" value="ECO:0007669"/>
    <property type="project" value="UniProtKB-KW"/>
</dbReference>
<reference evidence="10" key="1">
    <citation type="submission" date="2021-12" db="EMBL/GenBank/DDBJ databases">
        <title>Convergent genome expansion in fungi linked to evolution of root-endophyte symbiosis.</title>
        <authorList>
            <consortium name="DOE Joint Genome Institute"/>
            <person name="Ke Y.-H."/>
            <person name="Bonito G."/>
            <person name="Liao H.-L."/>
            <person name="Looney B."/>
            <person name="Rojas-Flechas A."/>
            <person name="Nash J."/>
            <person name="Hameed K."/>
            <person name="Schadt C."/>
            <person name="Martin F."/>
            <person name="Crous P.W."/>
            <person name="Miettinen O."/>
            <person name="Magnuson J.K."/>
            <person name="Labbe J."/>
            <person name="Jacobson D."/>
            <person name="Doktycz M.J."/>
            <person name="Veneault-Fourrey C."/>
            <person name="Kuo A."/>
            <person name="Mondo S."/>
            <person name="Calhoun S."/>
            <person name="Riley R."/>
            <person name="Ohm R."/>
            <person name="LaButti K."/>
            <person name="Andreopoulos B."/>
            <person name="Pangilinan J."/>
            <person name="Nolan M."/>
            <person name="Tritt A."/>
            <person name="Clum A."/>
            <person name="Lipzen A."/>
            <person name="Daum C."/>
            <person name="Barry K."/>
            <person name="Grigoriev I.V."/>
            <person name="Vilgalys R."/>
        </authorList>
    </citation>
    <scope>NUCLEOTIDE SEQUENCE</scope>
    <source>
        <strain evidence="10">PMI_201</strain>
    </source>
</reference>
<dbReference type="GO" id="GO:0000978">
    <property type="term" value="F:RNA polymerase II cis-regulatory region sequence-specific DNA binding"/>
    <property type="evidence" value="ECO:0007669"/>
    <property type="project" value="InterPro"/>
</dbReference>
<dbReference type="PROSITE" id="PS00028">
    <property type="entry name" value="ZINC_FINGER_C2H2_1"/>
    <property type="match status" value="2"/>
</dbReference>
<dbReference type="InterPro" id="IPR013087">
    <property type="entry name" value="Znf_C2H2_type"/>
</dbReference>
<keyword evidence="2" id="KW-0479">Metal-binding</keyword>
<feature type="region of interest" description="Disordered" evidence="8">
    <location>
        <begin position="171"/>
        <end position="209"/>
    </location>
</feature>
<dbReference type="PANTHER" id="PTHR40626:SF7">
    <property type="entry name" value="TRANSCRIPTION FACTOR, PUTATIVE (AFU_ORTHOLOGUE AFUA_1G04110)-RELATED"/>
    <property type="match status" value="1"/>
</dbReference>
<dbReference type="EMBL" id="JAJTJA010000005">
    <property type="protein sequence ID" value="KAH8698735.1"/>
    <property type="molecule type" value="Genomic_DNA"/>
</dbReference>
<evidence type="ECO:0000256" key="3">
    <source>
        <dbReference type="ARBA" id="ARBA00022737"/>
    </source>
</evidence>
<keyword evidence="3" id="KW-0677">Repeat</keyword>
<dbReference type="CDD" id="cd12148">
    <property type="entry name" value="fungal_TF_MHR"/>
    <property type="match status" value="1"/>
</dbReference>
<keyword evidence="5" id="KW-0862">Zinc</keyword>
<dbReference type="InterPro" id="IPR036236">
    <property type="entry name" value="Znf_C2H2_sf"/>
</dbReference>
<evidence type="ECO:0000256" key="1">
    <source>
        <dbReference type="ARBA" id="ARBA00004123"/>
    </source>
</evidence>
<dbReference type="InterPro" id="IPR007219">
    <property type="entry name" value="XnlR_reg_dom"/>
</dbReference>
<name>A0AAD4KRD2_9EURO</name>
<dbReference type="SUPFAM" id="SSF57667">
    <property type="entry name" value="beta-beta-alpha zinc fingers"/>
    <property type="match status" value="1"/>
</dbReference>
<evidence type="ECO:0000256" key="7">
    <source>
        <dbReference type="PROSITE-ProRule" id="PRU00042"/>
    </source>
</evidence>
<evidence type="ECO:0000256" key="4">
    <source>
        <dbReference type="ARBA" id="ARBA00022771"/>
    </source>
</evidence>
<dbReference type="Gene3D" id="3.30.160.60">
    <property type="entry name" value="Classic Zinc Finger"/>
    <property type="match status" value="2"/>
</dbReference>
<dbReference type="Pfam" id="PF04082">
    <property type="entry name" value="Fungal_trans"/>
    <property type="match status" value="1"/>
</dbReference>
<evidence type="ECO:0000256" key="2">
    <source>
        <dbReference type="ARBA" id="ARBA00022723"/>
    </source>
</evidence>
<dbReference type="InterPro" id="IPR051059">
    <property type="entry name" value="VerF-like"/>
</dbReference>
<organism evidence="10 11">
    <name type="scientific">Talaromyces proteolyticus</name>
    <dbReference type="NCBI Taxonomy" id="1131652"/>
    <lineage>
        <taxon>Eukaryota</taxon>
        <taxon>Fungi</taxon>
        <taxon>Dikarya</taxon>
        <taxon>Ascomycota</taxon>
        <taxon>Pezizomycotina</taxon>
        <taxon>Eurotiomycetes</taxon>
        <taxon>Eurotiomycetidae</taxon>
        <taxon>Eurotiales</taxon>
        <taxon>Trichocomaceae</taxon>
        <taxon>Talaromyces</taxon>
        <taxon>Talaromyces sect. Bacilispori</taxon>
    </lineage>
</organism>
<dbReference type="GO" id="GO:0000981">
    <property type="term" value="F:DNA-binding transcription factor activity, RNA polymerase II-specific"/>
    <property type="evidence" value="ECO:0007669"/>
    <property type="project" value="InterPro"/>
</dbReference>
<proteinExistence type="predicted"/>
<feature type="domain" description="C2H2-type" evidence="9">
    <location>
        <begin position="15"/>
        <end position="42"/>
    </location>
</feature>
<protein>
    <recommendedName>
        <fullName evidence="9">C2H2-type domain-containing protein</fullName>
    </recommendedName>
</protein>
<comment type="subcellular location">
    <subcellularLocation>
        <location evidence="1">Nucleus</location>
    </subcellularLocation>
</comment>
<dbReference type="Pfam" id="PF00096">
    <property type="entry name" value="zf-C2H2"/>
    <property type="match status" value="1"/>
</dbReference>
<keyword evidence="4 7" id="KW-0863">Zinc-finger</keyword>
<feature type="compositionally biased region" description="Polar residues" evidence="8">
    <location>
        <begin position="191"/>
        <end position="209"/>
    </location>
</feature>
<feature type="compositionally biased region" description="Polar residues" evidence="8">
    <location>
        <begin position="136"/>
        <end position="151"/>
    </location>
</feature>
<feature type="compositionally biased region" description="Polar residues" evidence="8">
    <location>
        <begin position="91"/>
        <end position="102"/>
    </location>
</feature>
<gene>
    <name evidence="10" type="ORF">BGW36DRAFT_376654</name>
</gene>
<evidence type="ECO:0000256" key="8">
    <source>
        <dbReference type="SAM" id="MobiDB-lite"/>
    </source>
</evidence>
<sequence length="885" mass="97957">MKVPTAMADTQENCRKCAFCERRFDKLEHLKRHQRSHTGEKPFKCPNCNQQYARSDVLARHMQNHPKRIYRRKGTKGTPRVRTDETIPKNRATQESTTSTSAGLLRSEESDSHQIIMMPSTTANDVPMESPDPTIRSRSTRQNNQSAISNSHLEHPRDSPIQAIPLDISAWNGSSTTTQPSVPPPLVQVTDSPSTDQLSAHNSSSSFQPTLSGPWVLDSWLLPTPTYSQPHLSEGNFESESNGNISFDLLNSSSLQYSENYLRGDSDCRSRPLIAESESLKRIEKMWFGKATTVTQRLAHSLWDVVAEHQADNIFSEVAVHPFFPVTTSMRGPSASHTKWKIHPECQEKLVAFYNQTHATLGAPLFSGPDASLSPSCAGHLPLPPVEILELSLEFFFRHVYPSLPFIHRPTFDVSQTSPSLLLPMILIGYSILDPRGSRVLVLHCRIALLEKCRQDLATKARGGFTPAGFVRSVASSMLVLYLNLDKENNDEGAALMLCSQTLHIAERQGLYENQSSRDQIASILSKTSNNEEFWKIWARVESVKRLILCLVRIDAAYARLLGTGGVIDPNQVNVMLHFSNILFDSPTASSFSDDMQKTMAIDTPLIHIRYISESLPPSSMMNGFLLQTILDHLYLPIGTAQLKILPTADENTLENCSFAPVNVYNQALDAMDISNHLIAISDSYSNMLRPMGDPVAALSWNFNCMVITAPIEQLELSVGRKGSADAPKAYTAIRTWSNSPAARRAVLHAAQIYWIFSSNASGAFSLAERTLLRIEHAIFSAGLVLGLYVSSVSGTSSLSPASSNMDGQLSNAFELLQELDWKVIKGTGLVPAQLLSFNGKVQLQGENMARKVLLEYAYLLDQLDGQGEVGSEYANLARIISDVL</sequence>
<dbReference type="GeneID" id="70246197"/>
<keyword evidence="11" id="KW-1185">Reference proteome</keyword>
<evidence type="ECO:0000256" key="6">
    <source>
        <dbReference type="ARBA" id="ARBA00023242"/>
    </source>
</evidence>
<dbReference type="GO" id="GO:0006351">
    <property type="term" value="P:DNA-templated transcription"/>
    <property type="evidence" value="ECO:0007669"/>
    <property type="project" value="InterPro"/>
</dbReference>
<dbReference type="PANTHER" id="PTHR40626">
    <property type="entry name" value="MIP31509P"/>
    <property type="match status" value="1"/>
</dbReference>
<dbReference type="FunFam" id="3.30.160.60:FF:002343">
    <property type="entry name" value="Zinc finger protein 33A"/>
    <property type="match status" value="1"/>
</dbReference>
<feature type="domain" description="C2H2-type" evidence="9">
    <location>
        <begin position="43"/>
        <end position="65"/>
    </location>
</feature>
<dbReference type="SMART" id="SM00355">
    <property type="entry name" value="ZnF_C2H2"/>
    <property type="match status" value="2"/>
</dbReference>
<feature type="region of interest" description="Disordered" evidence="8">
    <location>
        <begin position="71"/>
        <end position="158"/>
    </location>
</feature>
<evidence type="ECO:0000313" key="10">
    <source>
        <dbReference type="EMBL" id="KAH8698735.1"/>
    </source>
</evidence>
<comment type="caution">
    <text evidence="10">The sequence shown here is derived from an EMBL/GenBank/DDBJ whole genome shotgun (WGS) entry which is preliminary data.</text>
</comment>
<dbReference type="AlphaFoldDB" id="A0AAD4KRD2"/>
<dbReference type="PROSITE" id="PS50157">
    <property type="entry name" value="ZINC_FINGER_C2H2_2"/>
    <property type="match status" value="2"/>
</dbReference>
<dbReference type="GO" id="GO:0005634">
    <property type="term" value="C:nucleus"/>
    <property type="evidence" value="ECO:0007669"/>
    <property type="project" value="UniProtKB-SubCell"/>
</dbReference>
<dbReference type="RefSeq" id="XP_046073199.1">
    <property type="nucleotide sequence ID" value="XM_046215910.1"/>
</dbReference>